<reference evidence="1" key="1">
    <citation type="submission" date="2023-05" db="EMBL/GenBank/DDBJ databases">
        <authorList>
            <person name="Zhang X."/>
        </authorList>
    </citation>
    <scope>NUCLEOTIDE SEQUENCE</scope>
    <source>
        <strain evidence="1">YF14B1</strain>
    </source>
</reference>
<accession>A0AAE3QNT0</accession>
<dbReference type="EMBL" id="JASJOS010000003">
    <property type="protein sequence ID" value="MDJ1480341.1"/>
    <property type="molecule type" value="Genomic_DNA"/>
</dbReference>
<name>A0AAE3QNT0_9BACT</name>
<evidence type="ECO:0000313" key="1">
    <source>
        <dbReference type="EMBL" id="MDJ1480341.1"/>
    </source>
</evidence>
<gene>
    <name evidence="1" type="ORF">QNI16_07585</name>
</gene>
<dbReference type="GO" id="GO:0006281">
    <property type="term" value="P:DNA repair"/>
    <property type="evidence" value="ECO:0007669"/>
    <property type="project" value="InterPro"/>
</dbReference>
<proteinExistence type="predicted"/>
<organism evidence="1 2">
    <name type="scientific">Xanthocytophaga flava</name>
    <dbReference type="NCBI Taxonomy" id="3048013"/>
    <lineage>
        <taxon>Bacteria</taxon>
        <taxon>Pseudomonadati</taxon>
        <taxon>Bacteroidota</taxon>
        <taxon>Cytophagia</taxon>
        <taxon>Cytophagales</taxon>
        <taxon>Rhodocytophagaceae</taxon>
        <taxon>Xanthocytophaga</taxon>
    </lineage>
</organism>
<keyword evidence="1" id="KW-0378">Hydrolase</keyword>
<dbReference type="GO" id="GO:0004519">
    <property type="term" value="F:endonuclease activity"/>
    <property type="evidence" value="ECO:0007669"/>
    <property type="project" value="UniProtKB-KW"/>
</dbReference>
<dbReference type="Gene3D" id="3.30.2170.10">
    <property type="entry name" value="archaeoglobus fulgidus dsm 4304 superfamily"/>
    <property type="match status" value="1"/>
</dbReference>
<dbReference type="Proteomes" id="UP001241110">
    <property type="component" value="Unassembled WGS sequence"/>
</dbReference>
<dbReference type="InterPro" id="IPR007581">
    <property type="entry name" value="Endonuclease-V"/>
</dbReference>
<comment type="caution">
    <text evidence="1">The sequence shown here is derived from an EMBL/GenBank/DDBJ whole genome shotgun (WGS) entry which is preliminary data.</text>
</comment>
<dbReference type="AlphaFoldDB" id="A0AAE3QNT0"/>
<evidence type="ECO:0000313" key="2">
    <source>
        <dbReference type="Proteomes" id="UP001241110"/>
    </source>
</evidence>
<dbReference type="Pfam" id="PF04493">
    <property type="entry name" value="Endonuclease_5"/>
    <property type="match status" value="1"/>
</dbReference>
<keyword evidence="1" id="KW-0255">Endonuclease</keyword>
<dbReference type="RefSeq" id="WP_313976937.1">
    <property type="nucleotide sequence ID" value="NZ_JASJOS010000003.1"/>
</dbReference>
<sequence>MIACLDVDYRDNHAAVACLLFTSWTDETETQQISKRIDDVAPYVSGEFYKRELPCLLAVLEPIAEMLTTIVIDGYVYLAPEKKGLGGYLFQALNQKIPVVGVAKTRFHEAPSVAVLRGDSQNPLFVTSAGIEIQQAGEHIKQMHGEFRLPTLLKKVDRLCRDAVFA</sequence>
<keyword evidence="1" id="KW-0540">Nuclease</keyword>
<protein>
    <submittedName>
        <fullName evidence="1">Endonuclease V</fullName>
    </submittedName>
</protein>